<dbReference type="EMBL" id="LAZR01022329">
    <property type="protein sequence ID" value="KKL82238.1"/>
    <property type="molecule type" value="Genomic_DNA"/>
</dbReference>
<proteinExistence type="predicted"/>
<protein>
    <submittedName>
        <fullName evidence="1">Uncharacterized protein</fullName>
    </submittedName>
</protein>
<sequence length="93" mass="10402">MSLIPKIVIGEKYVFRHNTIEAVCPHCGYILGSKREPYEQIVTVTGNANGMCCSECFGLLPSEGWYAVDAKTRIGTTLCVPYTQLEEIQEEEK</sequence>
<dbReference type="AlphaFoldDB" id="A0A0F9F7G9"/>
<gene>
    <name evidence="1" type="ORF">LCGC14_1986820</name>
</gene>
<name>A0A0F9F7G9_9ZZZZ</name>
<organism evidence="1">
    <name type="scientific">marine sediment metagenome</name>
    <dbReference type="NCBI Taxonomy" id="412755"/>
    <lineage>
        <taxon>unclassified sequences</taxon>
        <taxon>metagenomes</taxon>
        <taxon>ecological metagenomes</taxon>
    </lineage>
</organism>
<evidence type="ECO:0000313" key="1">
    <source>
        <dbReference type="EMBL" id="KKL82238.1"/>
    </source>
</evidence>
<reference evidence="1" key="1">
    <citation type="journal article" date="2015" name="Nature">
        <title>Complex archaea that bridge the gap between prokaryotes and eukaryotes.</title>
        <authorList>
            <person name="Spang A."/>
            <person name="Saw J.H."/>
            <person name="Jorgensen S.L."/>
            <person name="Zaremba-Niedzwiedzka K."/>
            <person name="Martijn J."/>
            <person name="Lind A.E."/>
            <person name="van Eijk R."/>
            <person name="Schleper C."/>
            <person name="Guy L."/>
            <person name="Ettema T.J."/>
        </authorList>
    </citation>
    <scope>NUCLEOTIDE SEQUENCE</scope>
</reference>
<comment type="caution">
    <text evidence="1">The sequence shown here is derived from an EMBL/GenBank/DDBJ whole genome shotgun (WGS) entry which is preliminary data.</text>
</comment>
<accession>A0A0F9F7G9</accession>